<gene>
    <name evidence="1" type="ORF">KIN20_007573</name>
</gene>
<dbReference type="EMBL" id="JAHQIW010001099">
    <property type="protein sequence ID" value="KAJ1351540.1"/>
    <property type="molecule type" value="Genomic_DNA"/>
</dbReference>
<dbReference type="Proteomes" id="UP001196413">
    <property type="component" value="Unassembled WGS sequence"/>
</dbReference>
<protein>
    <submittedName>
        <fullName evidence="1">Uncharacterized protein</fullName>
    </submittedName>
</protein>
<reference evidence="1" key="1">
    <citation type="submission" date="2021-06" db="EMBL/GenBank/DDBJ databases">
        <title>Parelaphostrongylus tenuis whole genome reference sequence.</title>
        <authorList>
            <person name="Garwood T.J."/>
            <person name="Larsen P.A."/>
            <person name="Fountain-Jones N.M."/>
            <person name="Garbe J.R."/>
            <person name="Macchietto M.G."/>
            <person name="Kania S.A."/>
            <person name="Gerhold R.W."/>
            <person name="Richards J.E."/>
            <person name="Wolf T.M."/>
        </authorList>
    </citation>
    <scope>NUCLEOTIDE SEQUENCE</scope>
    <source>
        <strain evidence="1">MNPRO001-30</strain>
        <tissue evidence="1">Meninges</tissue>
    </source>
</reference>
<evidence type="ECO:0000313" key="1">
    <source>
        <dbReference type="EMBL" id="KAJ1351540.1"/>
    </source>
</evidence>
<sequence>MTVNSCVWLMPCALEFDLKDVGNKRLVELSVLRLFRQKYRVKEMLTQTFFGRTLDEVSFKTSAIASVERAVPLATTVPPCCLSSNIALQFYAVPLRTGFSGRQLIVFFLGGLPPPIPSPRFSSGHPSASKSTNFNHSKKVKCLYNESTLQRTHTTD</sequence>
<keyword evidence="2" id="KW-1185">Reference proteome</keyword>
<evidence type="ECO:0000313" key="2">
    <source>
        <dbReference type="Proteomes" id="UP001196413"/>
    </source>
</evidence>
<accession>A0AAD5M3L8</accession>
<proteinExistence type="predicted"/>
<organism evidence="1 2">
    <name type="scientific">Parelaphostrongylus tenuis</name>
    <name type="common">Meningeal worm</name>
    <dbReference type="NCBI Taxonomy" id="148309"/>
    <lineage>
        <taxon>Eukaryota</taxon>
        <taxon>Metazoa</taxon>
        <taxon>Ecdysozoa</taxon>
        <taxon>Nematoda</taxon>
        <taxon>Chromadorea</taxon>
        <taxon>Rhabditida</taxon>
        <taxon>Rhabditina</taxon>
        <taxon>Rhabditomorpha</taxon>
        <taxon>Strongyloidea</taxon>
        <taxon>Metastrongylidae</taxon>
        <taxon>Parelaphostrongylus</taxon>
    </lineage>
</organism>
<dbReference type="AlphaFoldDB" id="A0AAD5M3L8"/>
<comment type="caution">
    <text evidence="1">The sequence shown here is derived from an EMBL/GenBank/DDBJ whole genome shotgun (WGS) entry which is preliminary data.</text>
</comment>
<name>A0AAD5M3L8_PARTN</name>